<dbReference type="AlphaFoldDB" id="A0A0B6Y803"/>
<gene>
    <name evidence="1" type="primary">ORF16210</name>
</gene>
<feature type="non-terminal residue" evidence="1">
    <location>
        <position position="1"/>
    </location>
</feature>
<proteinExistence type="predicted"/>
<sequence>RLHLGITFDRSLSSQHVEQAIHTMLQAGSQNFQSYGFCTSLACAICPSVA</sequence>
<dbReference type="EMBL" id="HACG01005429">
    <property type="protein sequence ID" value="CEK52294.1"/>
    <property type="molecule type" value="Transcribed_RNA"/>
</dbReference>
<name>A0A0B6Y803_9EUPU</name>
<organism evidence="1">
    <name type="scientific">Arion vulgaris</name>
    <dbReference type="NCBI Taxonomy" id="1028688"/>
    <lineage>
        <taxon>Eukaryota</taxon>
        <taxon>Metazoa</taxon>
        <taxon>Spiralia</taxon>
        <taxon>Lophotrochozoa</taxon>
        <taxon>Mollusca</taxon>
        <taxon>Gastropoda</taxon>
        <taxon>Heterobranchia</taxon>
        <taxon>Euthyneura</taxon>
        <taxon>Panpulmonata</taxon>
        <taxon>Eupulmonata</taxon>
        <taxon>Stylommatophora</taxon>
        <taxon>Helicina</taxon>
        <taxon>Arionoidea</taxon>
        <taxon>Arionidae</taxon>
        <taxon>Arion</taxon>
    </lineage>
</organism>
<reference evidence="1" key="1">
    <citation type="submission" date="2014-12" db="EMBL/GenBank/DDBJ databases">
        <title>Insight into the proteome of Arion vulgaris.</title>
        <authorList>
            <person name="Aradska J."/>
            <person name="Bulat T."/>
            <person name="Smidak R."/>
            <person name="Sarate P."/>
            <person name="Gangsoo J."/>
            <person name="Sialana F."/>
            <person name="Bilban M."/>
            <person name="Lubec G."/>
        </authorList>
    </citation>
    <scope>NUCLEOTIDE SEQUENCE</scope>
    <source>
        <tissue evidence="1">Skin</tissue>
    </source>
</reference>
<accession>A0A0B6Y803</accession>
<evidence type="ECO:0000313" key="1">
    <source>
        <dbReference type="EMBL" id="CEK52294.1"/>
    </source>
</evidence>
<protein>
    <submittedName>
        <fullName evidence="1">Uncharacterized protein</fullName>
    </submittedName>
</protein>